<keyword evidence="4" id="KW-1185">Reference proteome</keyword>
<dbReference type="InterPro" id="IPR011009">
    <property type="entry name" value="Kinase-like_dom_sf"/>
</dbReference>
<protein>
    <recommendedName>
        <fullName evidence="2">Protein kinase domain-containing protein</fullName>
    </recommendedName>
</protein>
<evidence type="ECO:0000259" key="2">
    <source>
        <dbReference type="PROSITE" id="PS50011"/>
    </source>
</evidence>
<dbReference type="InterPro" id="IPR000719">
    <property type="entry name" value="Prot_kinase_dom"/>
</dbReference>
<feature type="domain" description="Protein kinase" evidence="2">
    <location>
        <begin position="40"/>
        <end position="435"/>
    </location>
</feature>
<dbReference type="GO" id="GO:0005524">
    <property type="term" value="F:ATP binding"/>
    <property type="evidence" value="ECO:0007669"/>
    <property type="project" value="InterPro"/>
</dbReference>
<dbReference type="SMART" id="SM00220">
    <property type="entry name" value="S_TKc"/>
    <property type="match status" value="1"/>
</dbReference>
<dbReference type="PROSITE" id="PS50011">
    <property type="entry name" value="PROTEIN_KINASE_DOM"/>
    <property type="match status" value="1"/>
</dbReference>
<sequence>MRKPVFKKPSWSDDEDSSEDEDREPRFTPALAASTSASSAQRARTTAKDEFSVLLKLLESISSNNVTLYPFSCLQDPLNTEPPRNGAFKQTTKKILPSGQVVAVQFSRPAEDPISGDDNSFKQQISTKDIFLDFVHEIRLMAHPSLKTHPNIQSMLGLAIKDNEAPSDSIGFVLEWAPYTLTTFFEEQRRFDVMAAAQLPWETKRDIITDVASALSFLHLHGVLHGDLKEDNVLVYTDSTGLFEKAQIADFGLSGILALREGRRSGLVRTVGSISRRKLGKMSFGTERLSPGRIHKDFDSVLKSDVYCFGFLLVFVLFGGQTGADLFQDLEPAFSFNEAVESNTLGGLFSAHLREIGVCEFDMPAMVVEHTADLIEVLLDSSLSSLQQSMEWVYEILQVCFVGSSLRDYKEQLYDIVPFRTEVSDTIDASPHPSIQSLFHRLPMALQILALQVFEAYSVEQQENLLIEIRAFLCKISYASLYVTLGDLRLWGLGSSLFRTSSNDYAQRFRSSYSTERMVRLQRIANDPGVSPTPMLLDYPWRRAIEAGLQAGGTVTLDQLFEYLKYNRAIDSQFRQAVKTKEYPLHLLFALPFSPSYRQIRMPMLVNHGKWDINQLMRQPDGNGEVTPLHIATYYGDADGVELLLSFPQCNIDALGYLRSGMQDTFGQEVTALVLAIQLAPDGPIINQESGVARYGQSNYTILADRKKRILRSLLRTGADPLRRCYGLSTLHHAILVGSHIAVNALLHHEPKLLHCLDYDLNTPLHIAVDNLQTAAVVNILLCMKLRNIDVNPLNGKLETPLDTFRRITATAKSTLHQADELQKFLSLEHTLVAAGCLSNILWLIYDRGLAGNQYIALDSRWRQQPSVFSANNWCSLMQHDQLSPFWTWEPRQSKLRPSSPTAAALHAVLTDPDQNNPDIWAAGAFAFMIPKGSYRLLIHLGFEDELPTIPFGIRIAVVDLGIQSVSKPTRVKSIIGASSGGEEGKISTLLKNLGPARDLYSASCSSADMLNGNTIRMLRGGVFEVEEGTYVGVKVAGCKDWRVPGWSWGGGTEETVIIMKQLIADLDKGSGEEVVMEENKTEAGAAPNGSTSAKGLVVSSFFLERIDNTESGAVYASKSPPGRVQVGVQYNQTKGFCSGDIFLEIIDEWPLELVASAGLHARQI</sequence>
<dbReference type="InterPro" id="IPR002110">
    <property type="entry name" value="Ankyrin_rpt"/>
</dbReference>
<name>A0A6G1J0J7_9PLEO</name>
<dbReference type="Pfam" id="PF00069">
    <property type="entry name" value="Pkinase"/>
    <property type="match status" value="1"/>
</dbReference>
<feature type="region of interest" description="Disordered" evidence="1">
    <location>
        <begin position="1"/>
        <end position="43"/>
    </location>
</feature>
<dbReference type="PANTHER" id="PTHR24359">
    <property type="entry name" value="SERINE/THREONINE-PROTEIN KINASE SBK1"/>
    <property type="match status" value="1"/>
</dbReference>
<dbReference type="SUPFAM" id="SSF56112">
    <property type="entry name" value="Protein kinase-like (PK-like)"/>
    <property type="match status" value="1"/>
</dbReference>
<proteinExistence type="predicted"/>
<gene>
    <name evidence="3" type="ORF">K458DRAFT_431923</name>
</gene>
<dbReference type="InterPro" id="IPR008271">
    <property type="entry name" value="Ser/Thr_kinase_AS"/>
</dbReference>
<feature type="compositionally biased region" description="Acidic residues" evidence="1">
    <location>
        <begin position="12"/>
        <end position="22"/>
    </location>
</feature>
<dbReference type="GO" id="GO:0004674">
    <property type="term" value="F:protein serine/threonine kinase activity"/>
    <property type="evidence" value="ECO:0007669"/>
    <property type="project" value="TreeGrafter"/>
</dbReference>
<dbReference type="SMART" id="SM00248">
    <property type="entry name" value="ANK"/>
    <property type="match status" value="3"/>
</dbReference>
<dbReference type="Proteomes" id="UP000799291">
    <property type="component" value="Unassembled WGS sequence"/>
</dbReference>
<dbReference type="Pfam" id="PF12796">
    <property type="entry name" value="Ank_2"/>
    <property type="match status" value="1"/>
</dbReference>
<dbReference type="InterPro" id="IPR036770">
    <property type="entry name" value="Ankyrin_rpt-contain_sf"/>
</dbReference>
<feature type="compositionally biased region" description="Low complexity" evidence="1">
    <location>
        <begin position="28"/>
        <end position="43"/>
    </location>
</feature>
<evidence type="ECO:0000256" key="1">
    <source>
        <dbReference type="SAM" id="MobiDB-lite"/>
    </source>
</evidence>
<dbReference type="Gene3D" id="1.25.40.20">
    <property type="entry name" value="Ankyrin repeat-containing domain"/>
    <property type="match status" value="1"/>
</dbReference>
<dbReference type="SUPFAM" id="SSF48403">
    <property type="entry name" value="Ankyrin repeat"/>
    <property type="match status" value="1"/>
</dbReference>
<dbReference type="PANTHER" id="PTHR24359:SF1">
    <property type="entry name" value="INHIBITOR OF NUCLEAR FACTOR KAPPA-B KINASE EPSILON SUBUNIT HOMOLOG 1-RELATED"/>
    <property type="match status" value="1"/>
</dbReference>
<reference evidence="3" key="1">
    <citation type="journal article" date="2020" name="Stud. Mycol.">
        <title>101 Dothideomycetes genomes: a test case for predicting lifestyles and emergence of pathogens.</title>
        <authorList>
            <person name="Haridas S."/>
            <person name="Albert R."/>
            <person name="Binder M."/>
            <person name="Bloem J."/>
            <person name="Labutti K."/>
            <person name="Salamov A."/>
            <person name="Andreopoulos B."/>
            <person name="Baker S."/>
            <person name="Barry K."/>
            <person name="Bills G."/>
            <person name="Bluhm B."/>
            <person name="Cannon C."/>
            <person name="Castanera R."/>
            <person name="Culley D."/>
            <person name="Daum C."/>
            <person name="Ezra D."/>
            <person name="Gonzalez J."/>
            <person name="Henrissat B."/>
            <person name="Kuo A."/>
            <person name="Liang C."/>
            <person name="Lipzen A."/>
            <person name="Lutzoni F."/>
            <person name="Magnuson J."/>
            <person name="Mondo S."/>
            <person name="Nolan M."/>
            <person name="Ohm R."/>
            <person name="Pangilinan J."/>
            <person name="Park H.-J."/>
            <person name="Ramirez L."/>
            <person name="Alfaro M."/>
            <person name="Sun H."/>
            <person name="Tritt A."/>
            <person name="Yoshinaga Y."/>
            <person name="Zwiers L.-H."/>
            <person name="Turgeon B."/>
            <person name="Goodwin S."/>
            <person name="Spatafora J."/>
            <person name="Crous P."/>
            <person name="Grigoriev I."/>
        </authorList>
    </citation>
    <scope>NUCLEOTIDE SEQUENCE</scope>
    <source>
        <strain evidence="3">CBS 122367</strain>
    </source>
</reference>
<evidence type="ECO:0000313" key="4">
    <source>
        <dbReference type="Proteomes" id="UP000799291"/>
    </source>
</evidence>
<accession>A0A6G1J0J7</accession>
<dbReference type="PROSITE" id="PS00108">
    <property type="entry name" value="PROTEIN_KINASE_ST"/>
    <property type="match status" value="1"/>
</dbReference>
<dbReference type="EMBL" id="MU005583">
    <property type="protein sequence ID" value="KAF2683710.1"/>
    <property type="molecule type" value="Genomic_DNA"/>
</dbReference>
<dbReference type="Pfam" id="PF00023">
    <property type="entry name" value="Ank"/>
    <property type="match status" value="1"/>
</dbReference>
<dbReference type="AlphaFoldDB" id="A0A6G1J0J7"/>
<evidence type="ECO:0000313" key="3">
    <source>
        <dbReference type="EMBL" id="KAF2683710.1"/>
    </source>
</evidence>
<dbReference type="OrthoDB" id="3789954at2759"/>
<dbReference type="Gene3D" id="1.10.510.10">
    <property type="entry name" value="Transferase(Phosphotransferase) domain 1"/>
    <property type="match status" value="1"/>
</dbReference>
<organism evidence="3 4">
    <name type="scientific">Lentithecium fluviatile CBS 122367</name>
    <dbReference type="NCBI Taxonomy" id="1168545"/>
    <lineage>
        <taxon>Eukaryota</taxon>
        <taxon>Fungi</taxon>
        <taxon>Dikarya</taxon>
        <taxon>Ascomycota</taxon>
        <taxon>Pezizomycotina</taxon>
        <taxon>Dothideomycetes</taxon>
        <taxon>Pleosporomycetidae</taxon>
        <taxon>Pleosporales</taxon>
        <taxon>Massarineae</taxon>
        <taxon>Lentitheciaceae</taxon>
        <taxon>Lentithecium</taxon>
    </lineage>
</organism>